<dbReference type="EMBL" id="CP028901">
    <property type="protein sequence ID" value="AWB33073.1"/>
    <property type="molecule type" value="Genomic_DNA"/>
</dbReference>
<dbReference type="Proteomes" id="UP000244571">
    <property type="component" value="Chromosome"/>
</dbReference>
<protein>
    <recommendedName>
        <fullName evidence="6">GtrA/DPMS transmembrane domain-containing protein</fullName>
    </recommendedName>
</protein>
<dbReference type="Pfam" id="PF04138">
    <property type="entry name" value="GtrA_DPMS_TM"/>
    <property type="match status" value="1"/>
</dbReference>
<keyword evidence="4 5" id="KW-0472">Membrane</keyword>
<comment type="subcellular location">
    <subcellularLocation>
        <location evidence="1">Membrane</location>
        <topology evidence="1">Multi-pass membrane protein</topology>
    </subcellularLocation>
</comment>
<dbReference type="GO" id="GO:0000271">
    <property type="term" value="P:polysaccharide biosynthetic process"/>
    <property type="evidence" value="ECO:0007669"/>
    <property type="project" value="InterPro"/>
</dbReference>
<feature type="transmembrane region" description="Helical" evidence="5">
    <location>
        <begin position="55"/>
        <end position="84"/>
    </location>
</feature>
<dbReference type="RefSeq" id="WP_108620503.1">
    <property type="nucleotide sequence ID" value="NZ_CP028901.1"/>
</dbReference>
<dbReference type="InterPro" id="IPR007267">
    <property type="entry name" value="GtrA_DPMS_TM"/>
</dbReference>
<feature type="domain" description="GtrA/DPMS transmembrane" evidence="6">
    <location>
        <begin position="3"/>
        <end position="74"/>
    </location>
</feature>
<evidence type="ECO:0000256" key="3">
    <source>
        <dbReference type="ARBA" id="ARBA00022989"/>
    </source>
</evidence>
<keyword evidence="8" id="KW-1185">Reference proteome</keyword>
<dbReference type="AlphaFoldDB" id="A0A2R4XH88"/>
<keyword evidence="3 5" id="KW-1133">Transmembrane helix</keyword>
<feature type="transmembrane region" description="Helical" evidence="5">
    <location>
        <begin position="21"/>
        <end position="43"/>
    </location>
</feature>
<accession>A0A2R4XH88</accession>
<evidence type="ECO:0000256" key="5">
    <source>
        <dbReference type="SAM" id="Phobius"/>
    </source>
</evidence>
<evidence type="ECO:0000256" key="1">
    <source>
        <dbReference type="ARBA" id="ARBA00004141"/>
    </source>
</evidence>
<evidence type="ECO:0000259" key="6">
    <source>
        <dbReference type="Pfam" id="PF04138"/>
    </source>
</evidence>
<organism evidence="7 8">
    <name type="scientific">Orrella marina</name>
    <dbReference type="NCBI Taxonomy" id="2163011"/>
    <lineage>
        <taxon>Bacteria</taxon>
        <taxon>Pseudomonadati</taxon>
        <taxon>Pseudomonadota</taxon>
        <taxon>Betaproteobacteria</taxon>
        <taxon>Burkholderiales</taxon>
        <taxon>Alcaligenaceae</taxon>
        <taxon>Orrella</taxon>
    </lineage>
</organism>
<evidence type="ECO:0000313" key="7">
    <source>
        <dbReference type="EMBL" id="AWB33073.1"/>
    </source>
</evidence>
<evidence type="ECO:0000256" key="2">
    <source>
        <dbReference type="ARBA" id="ARBA00022692"/>
    </source>
</evidence>
<sequence length="85" mass="9495">MGFLANRRFTFRHDGGIGVTGVRYLLTQVAGYLLNLVLLLLFVDWFNFPHQIVQAIAIVVVATFLFVVLRVFVFAPSLAVTGVVR</sequence>
<gene>
    <name evidence="7" type="ORF">DBV39_04345</name>
</gene>
<evidence type="ECO:0000256" key="4">
    <source>
        <dbReference type="ARBA" id="ARBA00023136"/>
    </source>
</evidence>
<name>A0A2R4XH88_9BURK</name>
<dbReference type="KEGG" id="boz:DBV39_04345"/>
<dbReference type="GO" id="GO:0016020">
    <property type="term" value="C:membrane"/>
    <property type="evidence" value="ECO:0007669"/>
    <property type="project" value="UniProtKB-SubCell"/>
</dbReference>
<dbReference type="OrthoDB" id="5772132at2"/>
<proteinExistence type="predicted"/>
<keyword evidence="2 5" id="KW-0812">Transmembrane</keyword>
<reference evidence="7 8" key="1">
    <citation type="submission" date="2018-04" db="EMBL/GenBank/DDBJ databases">
        <title>Bordetella sp. HZ20 isolated from seawater.</title>
        <authorList>
            <person name="Sun C."/>
        </authorList>
    </citation>
    <scope>NUCLEOTIDE SEQUENCE [LARGE SCALE GENOMIC DNA]</scope>
    <source>
        <strain evidence="7 8">HZ20</strain>
    </source>
</reference>
<evidence type="ECO:0000313" key="8">
    <source>
        <dbReference type="Proteomes" id="UP000244571"/>
    </source>
</evidence>